<sequence>MHSLENLNLSQVAAISNDLKSIRTQEKVQLQDLKDRFASFIERVQELEQQNKLLEGELLVLCQKHSEPSRFRAL</sequence>
<dbReference type="PANTHER" id="PTHR45652">
    <property type="entry name" value="GLIAL FIBRILLARY ACIDIC PROTEIN"/>
    <property type="match status" value="1"/>
</dbReference>
<dbReference type="GO" id="GO:0030424">
    <property type="term" value="C:axon"/>
    <property type="evidence" value="ECO:0007669"/>
    <property type="project" value="TreeGrafter"/>
</dbReference>
<keyword evidence="2" id="KW-0963">Cytoplasm</keyword>
<evidence type="ECO:0000259" key="6">
    <source>
        <dbReference type="PROSITE" id="PS51842"/>
    </source>
</evidence>
<protein>
    <recommendedName>
        <fullName evidence="6">IF rod domain-containing protein</fullName>
    </recommendedName>
</protein>
<evidence type="ECO:0000256" key="5">
    <source>
        <dbReference type="SAM" id="Coils"/>
    </source>
</evidence>
<evidence type="ECO:0000313" key="8">
    <source>
        <dbReference type="Proteomes" id="UP000335636"/>
    </source>
</evidence>
<dbReference type="InterPro" id="IPR039008">
    <property type="entry name" value="IF_rod_dom"/>
</dbReference>
<dbReference type="AlphaFoldDB" id="A0A5E4D4D0"/>
<gene>
    <name evidence="7" type="ORF">MONAX_5E010414</name>
</gene>
<dbReference type="GO" id="GO:0033693">
    <property type="term" value="P:neurofilament bundle assembly"/>
    <property type="evidence" value="ECO:0007669"/>
    <property type="project" value="TreeGrafter"/>
</dbReference>
<dbReference type="GO" id="GO:0005882">
    <property type="term" value="C:intermediate filament"/>
    <property type="evidence" value="ECO:0007669"/>
    <property type="project" value="UniProtKB-KW"/>
</dbReference>
<dbReference type="PANTHER" id="PTHR45652:SF8">
    <property type="entry name" value="NEUROFILAMENT LIGHT POLYPEPTIDE"/>
    <property type="match status" value="1"/>
</dbReference>
<dbReference type="Pfam" id="PF00038">
    <property type="entry name" value="Filament"/>
    <property type="match status" value="1"/>
</dbReference>
<evidence type="ECO:0000256" key="3">
    <source>
        <dbReference type="ARBA" id="ARBA00022754"/>
    </source>
</evidence>
<dbReference type="GO" id="GO:0005737">
    <property type="term" value="C:cytoplasm"/>
    <property type="evidence" value="ECO:0007669"/>
    <property type="project" value="UniProtKB-SubCell"/>
</dbReference>
<accession>A0A5E4D4D0</accession>
<dbReference type="GO" id="GO:0099160">
    <property type="term" value="C:postsynaptic intermediate filament cytoskeleton"/>
    <property type="evidence" value="ECO:0007669"/>
    <property type="project" value="TreeGrafter"/>
</dbReference>
<proteinExistence type="predicted"/>
<keyword evidence="3" id="KW-0403">Intermediate filament</keyword>
<dbReference type="GO" id="GO:0099184">
    <property type="term" value="F:structural constituent of postsynaptic intermediate filament cytoskeleton"/>
    <property type="evidence" value="ECO:0007669"/>
    <property type="project" value="TreeGrafter"/>
</dbReference>
<name>A0A5E4D4D0_MARMO</name>
<dbReference type="SUPFAM" id="SSF64593">
    <property type="entry name" value="Intermediate filament protein, coiled coil region"/>
    <property type="match status" value="1"/>
</dbReference>
<reference evidence="7" key="1">
    <citation type="submission" date="2019-04" db="EMBL/GenBank/DDBJ databases">
        <authorList>
            <person name="Alioto T."/>
            <person name="Alioto T."/>
        </authorList>
    </citation>
    <scope>NUCLEOTIDE SEQUENCE [LARGE SCALE GENOMIC DNA]</scope>
</reference>
<keyword evidence="8" id="KW-1185">Reference proteome</keyword>
<evidence type="ECO:0000313" key="7">
    <source>
        <dbReference type="EMBL" id="VTJ89087.1"/>
    </source>
</evidence>
<evidence type="ECO:0000256" key="4">
    <source>
        <dbReference type="ARBA" id="ARBA00023054"/>
    </source>
</evidence>
<dbReference type="InterPro" id="IPR050405">
    <property type="entry name" value="Intermediate_filament"/>
</dbReference>
<comment type="subcellular location">
    <subcellularLocation>
        <location evidence="1">Cytoplasm</location>
    </subcellularLocation>
</comment>
<dbReference type="PROSITE" id="PS51842">
    <property type="entry name" value="IF_ROD_2"/>
    <property type="match status" value="1"/>
</dbReference>
<dbReference type="Proteomes" id="UP000335636">
    <property type="component" value="Unassembled WGS sequence"/>
</dbReference>
<dbReference type="EMBL" id="CABDUW010003352">
    <property type="protein sequence ID" value="VTJ89087.1"/>
    <property type="molecule type" value="Genomic_DNA"/>
</dbReference>
<feature type="domain" description="IF rod" evidence="6">
    <location>
        <begin position="26"/>
        <end position="74"/>
    </location>
</feature>
<evidence type="ECO:0000256" key="2">
    <source>
        <dbReference type="ARBA" id="ARBA00022490"/>
    </source>
</evidence>
<evidence type="ECO:0000256" key="1">
    <source>
        <dbReference type="ARBA" id="ARBA00004496"/>
    </source>
</evidence>
<organism evidence="7 8">
    <name type="scientific">Marmota monax</name>
    <name type="common">Woodchuck</name>
    <dbReference type="NCBI Taxonomy" id="9995"/>
    <lineage>
        <taxon>Eukaryota</taxon>
        <taxon>Metazoa</taxon>
        <taxon>Chordata</taxon>
        <taxon>Craniata</taxon>
        <taxon>Vertebrata</taxon>
        <taxon>Euteleostomi</taxon>
        <taxon>Mammalia</taxon>
        <taxon>Eutheria</taxon>
        <taxon>Euarchontoglires</taxon>
        <taxon>Glires</taxon>
        <taxon>Rodentia</taxon>
        <taxon>Sciuromorpha</taxon>
        <taxon>Sciuridae</taxon>
        <taxon>Xerinae</taxon>
        <taxon>Marmotini</taxon>
        <taxon>Marmota</taxon>
    </lineage>
</organism>
<keyword evidence="4 5" id="KW-0175">Coiled coil</keyword>
<feature type="coiled-coil region" evidence="5">
    <location>
        <begin position="30"/>
        <end position="64"/>
    </location>
</feature>
<comment type="caution">
    <text evidence="7">The sequence shown here is derived from an EMBL/GenBank/DDBJ whole genome shotgun (WGS) entry which is preliminary data.</text>
</comment>